<accession>A0ABQ8LY43</accession>
<evidence type="ECO:0000256" key="1">
    <source>
        <dbReference type="SAM" id="MobiDB-lite"/>
    </source>
</evidence>
<evidence type="ECO:0000313" key="2">
    <source>
        <dbReference type="EMBL" id="KAI2655553.1"/>
    </source>
</evidence>
<dbReference type="Proteomes" id="UP000830375">
    <property type="component" value="Unassembled WGS sequence"/>
</dbReference>
<dbReference type="EMBL" id="JACTAM010000016">
    <property type="protein sequence ID" value="KAI2655553.1"/>
    <property type="molecule type" value="Genomic_DNA"/>
</dbReference>
<reference evidence="2 3" key="1">
    <citation type="submission" date="2022-01" db="EMBL/GenBank/DDBJ databases">
        <title>A high-quality chromosome-level genome assembly of rohu carp, Labeo rohita.</title>
        <authorList>
            <person name="Arick M.A. II"/>
            <person name="Hsu C.-Y."/>
            <person name="Magbanua Z."/>
            <person name="Pechanova O."/>
            <person name="Grover C."/>
            <person name="Miller E."/>
            <person name="Thrash A."/>
            <person name="Ezzel L."/>
            <person name="Alam S."/>
            <person name="Benzie J."/>
            <person name="Hamilton M."/>
            <person name="Karsi A."/>
            <person name="Lawrence M.L."/>
            <person name="Peterson D.G."/>
        </authorList>
    </citation>
    <scope>NUCLEOTIDE SEQUENCE [LARGE SCALE GENOMIC DNA]</scope>
    <source>
        <strain evidence="3">BAU-BD-2019</strain>
        <tissue evidence="2">Blood</tissue>
    </source>
</reference>
<proteinExistence type="predicted"/>
<sequence>MTTEVVSLSTTLPVLGVTISATTVSWHPLSSPLAHHLYSGVATGLPVSIGVSLEDPVPPPPASESRSSPRPFDAAAAPWLQAASSPLWPISPPALPGSLIPPALLWSVLDHLQPRDSTTPTPRPSVPPALSVSSFLPAPPWSSVTLAVAWFPPGSSCSLLASPWLLPPSSPPWTLFVVLSQMSVLCLNLLQFCLPAFLPAHQDHFNICLSLSHGPTSYLRWRGDRMQQFPPPMFNLFQNAGQGKVQVVQNWPKPNTIKELQRFLGLTNFYQALLPSKANYQLHSHLSFAINLSLCFGHLKPLTPSNN</sequence>
<name>A0ABQ8LY43_LABRO</name>
<organism evidence="2 3">
    <name type="scientific">Labeo rohita</name>
    <name type="common">Indian major carp</name>
    <name type="synonym">Cyprinus rohita</name>
    <dbReference type="NCBI Taxonomy" id="84645"/>
    <lineage>
        <taxon>Eukaryota</taxon>
        <taxon>Metazoa</taxon>
        <taxon>Chordata</taxon>
        <taxon>Craniata</taxon>
        <taxon>Vertebrata</taxon>
        <taxon>Euteleostomi</taxon>
        <taxon>Actinopterygii</taxon>
        <taxon>Neopterygii</taxon>
        <taxon>Teleostei</taxon>
        <taxon>Ostariophysi</taxon>
        <taxon>Cypriniformes</taxon>
        <taxon>Cyprinidae</taxon>
        <taxon>Labeoninae</taxon>
        <taxon>Labeonini</taxon>
        <taxon>Labeo</taxon>
    </lineage>
</organism>
<dbReference type="Gene3D" id="3.30.70.270">
    <property type="match status" value="1"/>
</dbReference>
<dbReference type="InterPro" id="IPR043128">
    <property type="entry name" value="Rev_trsase/Diguanyl_cyclase"/>
</dbReference>
<dbReference type="SUPFAM" id="SSF56672">
    <property type="entry name" value="DNA/RNA polymerases"/>
    <property type="match status" value="1"/>
</dbReference>
<evidence type="ECO:0000313" key="3">
    <source>
        <dbReference type="Proteomes" id="UP000830375"/>
    </source>
</evidence>
<dbReference type="InterPro" id="IPR043502">
    <property type="entry name" value="DNA/RNA_pol_sf"/>
</dbReference>
<protein>
    <submittedName>
        <fullName evidence="2">Transposon Ty3-I Gag-Pol polyprotein</fullName>
    </submittedName>
</protein>
<keyword evidence="3" id="KW-1185">Reference proteome</keyword>
<feature type="region of interest" description="Disordered" evidence="1">
    <location>
        <begin position="52"/>
        <end position="72"/>
    </location>
</feature>
<gene>
    <name evidence="2" type="ORF">H4Q32_017968</name>
</gene>
<comment type="caution">
    <text evidence="2">The sequence shown here is derived from an EMBL/GenBank/DDBJ whole genome shotgun (WGS) entry which is preliminary data.</text>
</comment>
<feature type="compositionally biased region" description="Low complexity" evidence="1">
    <location>
        <begin position="63"/>
        <end position="72"/>
    </location>
</feature>